<evidence type="ECO:0000313" key="2">
    <source>
        <dbReference type="Proteomes" id="UP000676325"/>
    </source>
</evidence>
<dbReference type="AlphaFoldDB" id="A0A941IMD7"/>
<keyword evidence="2" id="KW-1185">Reference proteome</keyword>
<accession>A0A941IMD7</accession>
<name>A0A941IMD7_9ACTN</name>
<organism evidence="1 2">
    <name type="scientific">Actinospica acidithermotolerans</name>
    <dbReference type="NCBI Taxonomy" id="2828514"/>
    <lineage>
        <taxon>Bacteria</taxon>
        <taxon>Bacillati</taxon>
        <taxon>Actinomycetota</taxon>
        <taxon>Actinomycetes</taxon>
        <taxon>Catenulisporales</taxon>
        <taxon>Actinospicaceae</taxon>
        <taxon>Actinospica</taxon>
    </lineage>
</organism>
<reference evidence="1" key="1">
    <citation type="submission" date="2021-04" db="EMBL/GenBank/DDBJ databases">
        <title>Genome based classification of Actinospica acidithermotolerans sp. nov., an actinobacterium isolated from an Indonesian hot spring.</title>
        <authorList>
            <person name="Kusuma A.B."/>
            <person name="Putra K.E."/>
            <person name="Nafisah S."/>
            <person name="Loh J."/>
            <person name="Nouioui I."/>
            <person name="Goodfellow M."/>
        </authorList>
    </citation>
    <scope>NUCLEOTIDE SEQUENCE</scope>
    <source>
        <strain evidence="1">MGRD01-02</strain>
    </source>
</reference>
<proteinExistence type="predicted"/>
<sequence>MSESPTPESELVDEINVIPVTDIDTLAGAYEHRVPPNSAAEAAYASLRSRRTEIHLPDEVIWRIAHGAVEPGQLESVRVEPLRVETGWLMVISYRAYSLMVSMAVENDRLLATARYAADPHADGLRTALSMPGCDDEHAVLVHPDSFAAVLESADRSAERVMSDNPQQVGERLVERPLMLTPVVFTSEHEPTAVELTAIDGNCRLASCYDRIRVRRGWLDGALPRPQSAEPVALLPSHLMPMSLEARRELVREAVKAAHARLKRARTGTPGDIEGRSRAAMALNAMTVPVQVIVGYQDDEVERGMQRFPAAVRALLMRMNVEPKPFDDGARNAVTAEEIVSGLYDEGLLYPGLRASAVRDALVGRKNVVPAMQELGLEPTWPDLRFALVVQQLTSNSRGFRAFVRSKMALRGKLTLARRNGPIVELGLRSYSARPETTSPRRALETGCVWQNLVEVDWDVENINTDEKVDALLARADGGETGAQLLLGVLGMINLVMSGHLLAAAGSAEQVAGTTIARTSVGSIIRGLLATREGRWLLADAVKQTRAGRKPRQWDSATGKLVEQPTEAKASTFNAYLRAKVLHGFEASEKRRPTDTDREAEAFAKFNAKLAEADDQLRQLIEMREKNGTIDLLPWTAVEEAAATIGYLTDDLRQISHPKPRDR</sequence>
<dbReference type="Proteomes" id="UP000676325">
    <property type="component" value="Unassembled WGS sequence"/>
</dbReference>
<gene>
    <name evidence="1" type="ORF">KDK95_26595</name>
</gene>
<dbReference type="RefSeq" id="WP_212521036.1">
    <property type="nucleotide sequence ID" value="NZ_JAGSOH010000105.1"/>
</dbReference>
<protein>
    <submittedName>
        <fullName evidence="1">Uncharacterized protein</fullName>
    </submittedName>
</protein>
<evidence type="ECO:0000313" key="1">
    <source>
        <dbReference type="EMBL" id="MBR7829903.1"/>
    </source>
</evidence>
<comment type="caution">
    <text evidence="1">The sequence shown here is derived from an EMBL/GenBank/DDBJ whole genome shotgun (WGS) entry which is preliminary data.</text>
</comment>
<dbReference type="EMBL" id="JAGSOH010000105">
    <property type="protein sequence ID" value="MBR7829903.1"/>
    <property type="molecule type" value="Genomic_DNA"/>
</dbReference>